<dbReference type="RefSeq" id="WP_283444444.1">
    <property type="nucleotide sequence ID" value="NZ_FXUL01000021.1"/>
</dbReference>
<evidence type="ECO:0008006" key="3">
    <source>
        <dbReference type="Google" id="ProtNLM"/>
    </source>
</evidence>
<dbReference type="Proteomes" id="UP001158049">
    <property type="component" value="Unassembled WGS sequence"/>
</dbReference>
<proteinExistence type="predicted"/>
<sequence length="146" mass="16785">MDATQTAAQQVLTIWYQNEALRVVVDREVRFAVEDIQRIARADDLHQRMAHDPRWSRKTAQENGVMIETVGWSQALNLIDMGDLASHDIQRFGEWFLTDVIEHLCDEITLTGTERIDTSSLQESSFFRKALAEMDNTGAKLVQRLH</sequence>
<gene>
    <name evidence="1" type="ORF">SAMN06295970_1218</name>
</gene>
<protein>
    <recommendedName>
        <fullName evidence="3">Bro-N domain-containing protein</fullName>
    </recommendedName>
</protein>
<evidence type="ECO:0000313" key="2">
    <source>
        <dbReference type="Proteomes" id="UP001158049"/>
    </source>
</evidence>
<reference evidence="1 2" key="1">
    <citation type="submission" date="2017-05" db="EMBL/GenBank/DDBJ databases">
        <authorList>
            <person name="Varghese N."/>
            <person name="Submissions S."/>
        </authorList>
    </citation>
    <scope>NUCLEOTIDE SEQUENCE [LARGE SCALE GENOMIC DNA]</scope>
    <source>
        <strain evidence="1 2">DSM 26001</strain>
    </source>
</reference>
<dbReference type="EMBL" id="FXUL01000021">
    <property type="protein sequence ID" value="SMP74553.1"/>
    <property type="molecule type" value="Genomic_DNA"/>
</dbReference>
<organism evidence="1 2">
    <name type="scientific">Noviherbaspirillum suwonense</name>
    <dbReference type="NCBI Taxonomy" id="1224511"/>
    <lineage>
        <taxon>Bacteria</taxon>
        <taxon>Pseudomonadati</taxon>
        <taxon>Pseudomonadota</taxon>
        <taxon>Betaproteobacteria</taxon>
        <taxon>Burkholderiales</taxon>
        <taxon>Oxalobacteraceae</taxon>
        <taxon>Noviherbaspirillum</taxon>
    </lineage>
</organism>
<evidence type="ECO:0000313" key="1">
    <source>
        <dbReference type="EMBL" id="SMP74553.1"/>
    </source>
</evidence>
<name>A0ABY1QLR5_9BURK</name>
<keyword evidence="2" id="KW-1185">Reference proteome</keyword>
<accession>A0ABY1QLR5</accession>
<comment type="caution">
    <text evidence="1">The sequence shown here is derived from an EMBL/GenBank/DDBJ whole genome shotgun (WGS) entry which is preliminary data.</text>
</comment>